<evidence type="ECO:0000313" key="2">
    <source>
        <dbReference type="Proteomes" id="UP000503447"/>
    </source>
</evidence>
<dbReference type="AlphaFoldDB" id="A0A6M5Z1Z2"/>
<organism evidence="1 2">
    <name type="scientific">Frigoriglobus tundricola</name>
    <dbReference type="NCBI Taxonomy" id="2774151"/>
    <lineage>
        <taxon>Bacteria</taxon>
        <taxon>Pseudomonadati</taxon>
        <taxon>Planctomycetota</taxon>
        <taxon>Planctomycetia</taxon>
        <taxon>Gemmatales</taxon>
        <taxon>Gemmataceae</taxon>
        <taxon>Frigoriglobus</taxon>
    </lineage>
</organism>
<protein>
    <submittedName>
        <fullName evidence="1">Uncharacterized protein</fullName>
    </submittedName>
</protein>
<gene>
    <name evidence="1" type="ORF">FTUN_7224</name>
</gene>
<accession>A0A6M5Z1Z2</accession>
<evidence type="ECO:0000313" key="1">
    <source>
        <dbReference type="EMBL" id="QJW99610.1"/>
    </source>
</evidence>
<keyword evidence="2" id="KW-1185">Reference proteome</keyword>
<reference evidence="2" key="1">
    <citation type="submission" date="2020-05" db="EMBL/GenBank/DDBJ databases">
        <title>Frigoriglobus tundricola gen. nov., sp. nov., a psychrotolerant cellulolytic planctomycete of the family Gemmataceae with two divergent copies of 16S rRNA gene.</title>
        <authorList>
            <person name="Kulichevskaya I.S."/>
            <person name="Ivanova A.A."/>
            <person name="Naumoff D.G."/>
            <person name="Beletsky A.V."/>
            <person name="Rijpstra W.I.C."/>
            <person name="Sinninghe Damste J.S."/>
            <person name="Mardanov A.V."/>
            <person name="Ravin N.V."/>
            <person name="Dedysh S.N."/>
        </authorList>
    </citation>
    <scope>NUCLEOTIDE SEQUENCE [LARGE SCALE GENOMIC DNA]</scope>
    <source>
        <strain evidence="2">PL17</strain>
    </source>
</reference>
<sequence>MCAIRVARAGFAAVRVFPVGGTLSTISVPRFRPRRAARSVFANDQLGRRGMPAGSFR</sequence>
<dbReference type="KEGG" id="ftj:FTUN_7224"/>
<dbReference type="Proteomes" id="UP000503447">
    <property type="component" value="Chromosome"/>
</dbReference>
<dbReference type="EMBL" id="CP053452">
    <property type="protein sequence ID" value="QJW99610.1"/>
    <property type="molecule type" value="Genomic_DNA"/>
</dbReference>
<proteinExistence type="predicted"/>
<name>A0A6M5Z1Z2_9BACT</name>